<accession>A0A975T0K2</accession>
<evidence type="ECO:0000259" key="1">
    <source>
        <dbReference type="Pfam" id="PF00582"/>
    </source>
</evidence>
<name>A0A975T0K2_9ACTN</name>
<feature type="domain" description="UspA" evidence="1">
    <location>
        <begin position="8"/>
        <end position="147"/>
    </location>
</feature>
<dbReference type="PANTHER" id="PTHR46553">
    <property type="entry name" value="ADENINE NUCLEOTIDE ALPHA HYDROLASES-LIKE SUPERFAMILY PROTEIN"/>
    <property type="match status" value="1"/>
</dbReference>
<dbReference type="PANTHER" id="PTHR46553:SF3">
    <property type="entry name" value="ADENINE NUCLEOTIDE ALPHA HYDROLASES-LIKE SUPERFAMILY PROTEIN"/>
    <property type="match status" value="1"/>
</dbReference>
<dbReference type="KEGG" id="nps:KRR39_02990"/>
<dbReference type="Proteomes" id="UP000683575">
    <property type="component" value="Chromosome"/>
</dbReference>
<reference evidence="2" key="1">
    <citation type="submission" date="2021-06" db="EMBL/GenBank/DDBJ databases">
        <title>Complete genome sequence of Nocardioides sp. G188.</title>
        <authorList>
            <person name="Im W.-T."/>
        </authorList>
    </citation>
    <scope>NUCLEOTIDE SEQUENCE</scope>
    <source>
        <strain evidence="2">G188</strain>
    </source>
</reference>
<gene>
    <name evidence="2" type="ORF">KRR39_02990</name>
</gene>
<evidence type="ECO:0000313" key="2">
    <source>
        <dbReference type="EMBL" id="QWZ08835.1"/>
    </source>
</evidence>
<keyword evidence="3" id="KW-1185">Reference proteome</keyword>
<protein>
    <submittedName>
        <fullName evidence="2">Universal stress protein</fullName>
    </submittedName>
</protein>
<dbReference type="RefSeq" id="WP_216940681.1">
    <property type="nucleotide sequence ID" value="NZ_CP077062.1"/>
</dbReference>
<dbReference type="AlphaFoldDB" id="A0A975T0K2"/>
<dbReference type="EMBL" id="CP077062">
    <property type="protein sequence ID" value="QWZ08835.1"/>
    <property type="molecule type" value="Genomic_DNA"/>
</dbReference>
<dbReference type="CDD" id="cd23659">
    <property type="entry name" value="USP_At3g01520-like"/>
    <property type="match status" value="1"/>
</dbReference>
<dbReference type="Pfam" id="PF00582">
    <property type="entry name" value="Usp"/>
    <property type="match status" value="1"/>
</dbReference>
<organism evidence="2 3">
    <name type="scientific">Nocardioides panacis</name>
    <dbReference type="NCBI Taxonomy" id="2849501"/>
    <lineage>
        <taxon>Bacteria</taxon>
        <taxon>Bacillati</taxon>
        <taxon>Actinomycetota</taxon>
        <taxon>Actinomycetes</taxon>
        <taxon>Propionibacteriales</taxon>
        <taxon>Nocardioidaceae</taxon>
        <taxon>Nocardioides</taxon>
    </lineage>
</organism>
<sequence>MSGARTRGRVVVGVDGSPGSRQALDWAVRETRLRGTVLHVVVAWQHPQSYAGNIWSLGLDPSFDVEVAGAAAGEAARLTREAVAEVTVTTTSAAVEGHPTRVLLDEVSPEDLLVVGSRGHGGFVGALIGSVSQHLVAHATCPVVVVPTRP</sequence>
<dbReference type="InterPro" id="IPR006016">
    <property type="entry name" value="UspA"/>
</dbReference>
<proteinExistence type="predicted"/>
<evidence type="ECO:0000313" key="3">
    <source>
        <dbReference type="Proteomes" id="UP000683575"/>
    </source>
</evidence>